<accession>A0ABN0PBE6</accession>
<feature type="transmembrane region" description="Helical" evidence="1">
    <location>
        <begin position="60"/>
        <end position="80"/>
    </location>
</feature>
<keyword evidence="3" id="KW-1185">Reference proteome</keyword>
<dbReference type="GeneID" id="77331240"/>
<evidence type="ECO:0000313" key="3">
    <source>
        <dbReference type="Proteomes" id="UP000017131"/>
    </source>
</evidence>
<feature type="transmembrane region" description="Helical" evidence="1">
    <location>
        <begin position="27"/>
        <end position="48"/>
    </location>
</feature>
<feature type="transmembrane region" description="Helical" evidence="1">
    <location>
        <begin position="224"/>
        <end position="244"/>
    </location>
</feature>
<dbReference type="Proteomes" id="UP000017131">
    <property type="component" value="Unassembled WGS sequence"/>
</dbReference>
<dbReference type="EMBL" id="AXDY01000008">
    <property type="protein sequence ID" value="ERS92888.1"/>
    <property type="molecule type" value="Genomic_DNA"/>
</dbReference>
<gene>
    <name evidence="2" type="ORF">SSIM_09235</name>
</gene>
<keyword evidence="1" id="KW-0812">Transmembrane</keyword>
<feature type="transmembrane region" description="Helical" evidence="1">
    <location>
        <begin position="168"/>
        <end position="186"/>
    </location>
</feature>
<feature type="transmembrane region" description="Helical" evidence="1">
    <location>
        <begin position="100"/>
        <end position="124"/>
    </location>
</feature>
<evidence type="ECO:0000256" key="1">
    <source>
        <dbReference type="SAM" id="Phobius"/>
    </source>
</evidence>
<organism evidence="2 3">
    <name type="scientific">Staphylococcus simulans UMC-CNS-990</name>
    <dbReference type="NCBI Taxonomy" id="1405498"/>
    <lineage>
        <taxon>Bacteria</taxon>
        <taxon>Bacillati</taxon>
        <taxon>Bacillota</taxon>
        <taxon>Bacilli</taxon>
        <taxon>Bacillales</taxon>
        <taxon>Staphylococcaceae</taxon>
        <taxon>Staphylococcus</taxon>
    </lineage>
</organism>
<dbReference type="RefSeq" id="WP_023015855.1">
    <property type="nucleotide sequence ID" value="NZ_AXDY01000008.1"/>
</dbReference>
<feature type="transmembrane region" description="Helical" evidence="1">
    <location>
        <begin position="136"/>
        <end position="156"/>
    </location>
</feature>
<evidence type="ECO:0000313" key="2">
    <source>
        <dbReference type="EMBL" id="ERS92888.1"/>
    </source>
</evidence>
<keyword evidence="1" id="KW-0472">Membrane</keyword>
<sequence length="279" mass="33079">MIDKLINFYYSLPQMMKHLMGSLKRNWRWFAIPLVASVLLLLVMLLFLKIINATEETQAVWYYRFIGFITLSWTLVTLYFNTMRYRRDYYEYKNYDYPTAFKSIIYTLIFSVGLLLSIALVVLVKPVNLDSSFWAIGFYWIMWNLFVMIVSQVLGLVRMISRYNIFDMTLYIVFAVMFIIVPIFFIPGPHKSIWMHILMLNPLFYLVSGIEEAVIIGVNSLGNIPYHFFFIVWLGIASLLLYILRPHIAYEKFRMTTNRSIHLKNTAEPEKVKNSNFDH</sequence>
<name>A0ABN0PBE6_STASI</name>
<proteinExistence type="predicted"/>
<reference evidence="2 3" key="1">
    <citation type="journal article" date="2013" name="Genome Announc.">
        <title>Draft Genome Sequence of Staphylococcus simulans UMC-CNS-990, Isolated from a Case of Chronic Bovine Mastitis.</title>
        <authorList>
            <person name="Calcutt M.J."/>
            <person name="Foecking M.F."/>
            <person name="Hsieh H.Y."/>
            <person name="Perry J."/>
            <person name="Stewart G.C."/>
            <person name="Middleton J.R."/>
        </authorList>
    </citation>
    <scope>NUCLEOTIDE SEQUENCE [LARGE SCALE GENOMIC DNA]</scope>
    <source>
        <strain evidence="2 3">UMC-CNS-990</strain>
    </source>
</reference>
<protein>
    <recommendedName>
        <fullName evidence="4">Sugar ABC transporter permease</fullName>
    </recommendedName>
</protein>
<comment type="caution">
    <text evidence="2">The sequence shown here is derived from an EMBL/GenBank/DDBJ whole genome shotgun (WGS) entry which is preliminary data.</text>
</comment>
<keyword evidence="1" id="KW-1133">Transmembrane helix</keyword>
<evidence type="ECO:0008006" key="4">
    <source>
        <dbReference type="Google" id="ProtNLM"/>
    </source>
</evidence>